<keyword evidence="14" id="KW-1185">Reference proteome</keyword>
<feature type="domain" description="Proteasome activator Blm10 middle HEAT repeats region" evidence="11">
    <location>
        <begin position="385"/>
        <end position="918"/>
    </location>
</feature>
<dbReference type="KEGG" id="hir:HETIRDRAFT_469691"/>
<dbReference type="InterPro" id="IPR035309">
    <property type="entry name" value="PSME4"/>
</dbReference>
<dbReference type="InterPro" id="IPR032430">
    <property type="entry name" value="Blm10_mid"/>
</dbReference>
<keyword evidence="6" id="KW-0227">DNA damage</keyword>
<dbReference type="Pfam" id="PF16507">
    <property type="entry name" value="HEAT_PSME4_mid"/>
    <property type="match status" value="1"/>
</dbReference>
<dbReference type="SUPFAM" id="SSF48371">
    <property type="entry name" value="ARM repeat"/>
    <property type="match status" value="2"/>
</dbReference>
<comment type="subcellular location">
    <subcellularLocation>
        <location evidence="2">Cytoplasm</location>
    </subcellularLocation>
    <subcellularLocation>
        <location evidence="1">Nucleus speckle</location>
    </subcellularLocation>
</comment>
<evidence type="ECO:0008006" key="15">
    <source>
        <dbReference type="Google" id="ProtNLM"/>
    </source>
</evidence>
<evidence type="ECO:0000256" key="3">
    <source>
        <dbReference type="ARBA" id="ARBA00005739"/>
    </source>
</evidence>
<dbReference type="OrthoDB" id="17907at2759"/>
<dbReference type="InterPro" id="IPR011989">
    <property type="entry name" value="ARM-like"/>
</dbReference>
<evidence type="ECO:0000256" key="7">
    <source>
        <dbReference type="ARBA" id="ARBA00023204"/>
    </source>
</evidence>
<proteinExistence type="inferred from homology"/>
<keyword evidence="4" id="KW-0963">Cytoplasm</keyword>
<evidence type="ECO:0000259" key="11">
    <source>
        <dbReference type="Pfam" id="PF16507"/>
    </source>
</evidence>
<dbReference type="GO" id="GO:0016504">
    <property type="term" value="F:peptidase activator activity"/>
    <property type="evidence" value="ECO:0007669"/>
    <property type="project" value="InterPro"/>
</dbReference>
<dbReference type="GO" id="GO:0005829">
    <property type="term" value="C:cytosol"/>
    <property type="evidence" value="ECO:0007669"/>
    <property type="project" value="TreeGrafter"/>
</dbReference>
<evidence type="ECO:0000259" key="10">
    <source>
        <dbReference type="Pfam" id="PF11919"/>
    </source>
</evidence>
<dbReference type="STRING" id="747525.W4KQ83"/>
<evidence type="ECO:0000256" key="8">
    <source>
        <dbReference type="ARBA" id="ARBA00023242"/>
    </source>
</evidence>
<dbReference type="Pfam" id="PF11919">
    <property type="entry name" value="PSME4_C"/>
    <property type="match status" value="1"/>
</dbReference>
<feature type="repeat" description="HEAT" evidence="9">
    <location>
        <begin position="1783"/>
        <end position="1821"/>
    </location>
</feature>
<dbReference type="PANTHER" id="PTHR32170:SF3">
    <property type="entry name" value="PROTEASOME ACTIVATOR COMPLEX SUBUNIT 4"/>
    <property type="match status" value="1"/>
</dbReference>
<keyword evidence="5" id="KW-0677">Repeat</keyword>
<dbReference type="HOGENOM" id="CLU_000772_3_0_1"/>
<comment type="similarity">
    <text evidence="3">Belongs to the BLM10 family.</text>
</comment>
<protein>
    <recommendedName>
        <fullName evidence="15">ARM repeat-containing protein</fullName>
    </recommendedName>
</protein>
<dbReference type="Pfam" id="PF23096">
    <property type="entry name" value="HEAT_PSME4"/>
    <property type="match status" value="1"/>
</dbReference>
<dbReference type="GO" id="GO:0010499">
    <property type="term" value="P:proteasomal ubiquitin-independent protein catabolic process"/>
    <property type="evidence" value="ECO:0007669"/>
    <property type="project" value="TreeGrafter"/>
</dbReference>
<dbReference type="Proteomes" id="UP000030671">
    <property type="component" value="Unassembled WGS sequence"/>
</dbReference>
<dbReference type="GO" id="GO:0016607">
    <property type="term" value="C:nuclear speck"/>
    <property type="evidence" value="ECO:0007669"/>
    <property type="project" value="UniProtKB-SubCell"/>
</dbReference>
<evidence type="ECO:0000259" key="12">
    <source>
        <dbReference type="Pfam" id="PF23096"/>
    </source>
</evidence>
<accession>W4KQ83</accession>
<evidence type="ECO:0000256" key="2">
    <source>
        <dbReference type="ARBA" id="ARBA00004496"/>
    </source>
</evidence>
<dbReference type="EMBL" id="KI925454">
    <property type="protein sequence ID" value="ETW87560.1"/>
    <property type="molecule type" value="Genomic_DNA"/>
</dbReference>
<gene>
    <name evidence="13" type="ORF">HETIRDRAFT_469691</name>
</gene>
<evidence type="ECO:0000256" key="5">
    <source>
        <dbReference type="ARBA" id="ARBA00022737"/>
    </source>
</evidence>
<organism evidence="13 14">
    <name type="scientific">Heterobasidion irregulare (strain TC 32-1)</name>
    <dbReference type="NCBI Taxonomy" id="747525"/>
    <lineage>
        <taxon>Eukaryota</taxon>
        <taxon>Fungi</taxon>
        <taxon>Dikarya</taxon>
        <taxon>Basidiomycota</taxon>
        <taxon>Agaricomycotina</taxon>
        <taxon>Agaricomycetes</taxon>
        <taxon>Russulales</taxon>
        <taxon>Bondarzewiaceae</taxon>
        <taxon>Heterobasidion</taxon>
        <taxon>Heterobasidion annosum species complex</taxon>
    </lineage>
</organism>
<keyword evidence="7" id="KW-0234">DNA repair</keyword>
<reference evidence="13 14" key="1">
    <citation type="journal article" date="2012" name="New Phytol.">
        <title>Insight into trade-off between wood decay and parasitism from the genome of a fungal forest pathogen.</title>
        <authorList>
            <person name="Olson A."/>
            <person name="Aerts A."/>
            <person name="Asiegbu F."/>
            <person name="Belbahri L."/>
            <person name="Bouzid O."/>
            <person name="Broberg A."/>
            <person name="Canback B."/>
            <person name="Coutinho P.M."/>
            <person name="Cullen D."/>
            <person name="Dalman K."/>
            <person name="Deflorio G."/>
            <person name="van Diepen L.T."/>
            <person name="Dunand C."/>
            <person name="Duplessis S."/>
            <person name="Durling M."/>
            <person name="Gonthier P."/>
            <person name="Grimwood J."/>
            <person name="Fossdal C.G."/>
            <person name="Hansson D."/>
            <person name="Henrissat B."/>
            <person name="Hietala A."/>
            <person name="Himmelstrand K."/>
            <person name="Hoffmeister D."/>
            <person name="Hogberg N."/>
            <person name="James T.Y."/>
            <person name="Karlsson M."/>
            <person name="Kohler A."/>
            <person name="Kues U."/>
            <person name="Lee Y.H."/>
            <person name="Lin Y.C."/>
            <person name="Lind M."/>
            <person name="Lindquist E."/>
            <person name="Lombard V."/>
            <person name="Lucas S."/>
            <person name="Lunden K."/>
            <person name="Morin E."/>
            <person name="Murat C."/>
            <person name="Park J."/>
            <person name="Raffaello T."/>
            <person name="Rouze P."/>
            <person name="Salamov A."/>
            <person name="Schmutz J."/>
            <person name="Solheim H."/>
            <person name="Stahlberg J."/>
            <person name="Velez H."/>
            <person name="de Vries R.P."/>
            <person name="Wiebenga A."/>
            <person name="Woodward S."/>
            <person name="Yakovlev I."/>
            <person name="Garbelotto M."/>
            <person name="Martin F."/>
            <person name="Grigoriev I.V."/>
            <person name="Stenlid J."/>
        </authorList>
    </citation>
    <scope>NUCLEOTIDE SEQUENCE [LARGE SCALE GENOMIC DNA]</scope>
    <source>
        <strain evidence="13 14">TC 32-1</strain>
    </source>
</reference>
<dbReference type="GO" id="GO:0006281">
    <property type="term" value="P:DNA repair"/>
    <property type="evidence" value="ECO:0007669"/>
    <property type="project" value="UniProtKB-KW"/>
</dbReference>
<evidence type="ECO:0000313" key="14">
    <source>
        <dbReference type="Proteomes" id="UP000030671"/>
    </source>
</evidence>
<dbReference type="PROSITE" id="PS50077">
    <property type="entry name" value="HEAT_REPEAT"/>
    <property type="match status" value="1"/>
</dbReference>
<keyword evidence="8" id="KW-0539">Nucleus</keyword>
<dbReference type="Gene3D" id="1.25.10.10">
    <property type="entry name" value="Leucine-rich Repeat Variant"/>
    <property type="match status" value="1"/>
</dbReference>
<dbReference type="InterPro" id="IPR021843">
    <property type="entry name" value="PSME4_C"/>
</dbReference>
<dbReference type="InterPro" id="IPR021133">
    <property type="entry name" value="HEAT_type_2"/>
</dbReference>
<feature type="domain" description="Proteasome activator complex subunit 4-like HEAT repeat-like" evidence="12">
    <location>
        <begin position="1362"/>
        <end position="1566"/>
    </location>
</feature>
<evidence type="ECO:0000256" key="6">
    <source>
        <dbReference type="ARBA" id="ARBA00022763"/>
    </source>
</evidence>
<name>W4KQ83_HETIT</name>
<dbReference type="InterPro" id="IPR055455">
    <property type="entry name" value="HEAT_PSME4"/>
</dbReference>
<dbReference type="PANTHER" id="PTHR32170">
    <property type="entry name" value="PROTEASOME ACTIVATOR COMPLEX SUBUNIT 4"/>
    <property type="match status" value="1"/>
</dbReference>
<feature type="domain" description="Proteasome activator complex subunit 4 C-terminal" evidence="10">
    <location>
        <begin position="1848"/>
        <end position="1933"/>
    </location>
</feature>
<dbReference type="RefSeq" id="XP_009541450.1">
    <property type="nucleotide sequence ID" value="XM_009543155.1"/>
</dbReference>
<dbReference type="GO" id="GO:0070628">
    <property type="term" value="F:proteasome binding"/>
    <property type="evidence" value="ECO:0007669"/>
    <property type="project" value="InterPro"/>
</dbReference>
<evidence type="ECO:0000313" key="13">
    <source>
        <dbReference type="EMBL" id="ETW87560.1"/>
    </source>
</evidence>
<dbReference type="InterPro" id="IPR016024">
    <property type="entry name" value="ARM-type_fold"/>
</dbReference>
<evidence type="ECO:0000256" key="4">
    <source>
        <dbReference type="ARBA" id="ARBA00022490"/>
    </source>
</evidence>
<dbReference type="eggNOG" id="KOG1851">
    <property type="taxonomic scope" value="Eukaryota"/>
</dbReference>
<sequence>MEAFLDLHTLLGSQSSSLNVDDIMEDDDMSIPDSSDDQLLIGRQHTQLQRYLSSVPYQCESPEEMDEKLQVIIGKIGVCAETKNWLVLSSWNGALHCWLLMRYPISKPLRARLCRLYYELCLLPGIEPRVIHSWVDMLARLLLNKPNSKRKLESVDLQLPWKPLWRALQKEIPMKGRLYDSSRNLVNILLYLAEMCRRYFPAEEIPEMLSTFVPLVTSESYLAMIPVIISFMPPARCHLYMPALFSLWEAFNSTKLDDRLIELVGELSEEHVAGTAGLEGSVAWKDVGIWSSKQWTVLVGKALGSMNVPVGGSGGASTTGRYADSKSNGASSRIKKVIARFGPLAKMLVYSMATDAPIRDAAPTSRDHRAIGEGYLAGSRALDSLDRLMISTESFFHPSNHGLWSISLTSFISHLAYEFTKRCEEERDPNCKTPAARRLTLAIRRAFVTTLRTPALLSMFSKDPMSMNFAQSALRAMAVLEPSLIMPDLLDRAYSGLEVVNETHRTTAVLTMLSGIALPLVSENIWLGGQKHVVPLLEMCIPGIDLNDPVKTVCATMFIISVVQHIKVGDLSMAQSGLSLSSDAPYEDIMDVDQDVRLPDGTDLGEMPVLSREEERILVRESTASFADWVTSFFRRIFALYENLPEEGGKKNMTGGKQEESVLKSLKSTLDILCLHLSDPLFDLVLKLVYDYATTNAKSNAVRAFGQLVSTLARAKPAQTIDKFLPFCIRQIKEELRHGASGIRTTSSHAAVPSDTTFHWNMSIIRGCFGYDGAALLKHKTQILDLLSVLVEKTLSERGYSGTGDLLARILATLSGTYPLNSRFVNTDAWNSPEFNKDHNIHWGKTFVAEEVEIEWHVPSEEEISFVLEILDHIVAPALAKVEVLLEKSSAWTSIDRNDFCRYLQVSRSAWTGLYTLFQEGPKEVAQSNLDDSTEVEALVVSPLMVQAGFALSDPADPRFKRAVAHRERMGHLIHRAATALGHGYEGEDHIDAVLSVAKAIDVYLLGYAMGKSDFDNLQKNYTQARDLSRAWPKQKRDSRLILIKRGQVYHGSRLYMHSLYRRRSALDDQLLNDLVELSLSSYTRVRKHTQAVLRNVCGYYVRSTSMMLPTLYNSLARGTDPDRMKGALYILYDKEIATYAIADPKTPNLYGRYLIALLNCQHEEKPSIQKLVTSLAQGCLSNLTEESNRTHAYPDDIPGVKEAMRALSFEFSPAFIDKTILEETLRKEPARATAWKLKYEQTVSSIIEVALKPTTHWRYIQIALDFLYGLLCRDVAPSSAIAKLFIDHSTSPHPPLRAVAQKGIIKLCALVKIRTYSKSNEELWLDEYSNPLRRNVPIKSDAEFYDYVQQPVRYDGAAEYLLIDKPASGFLTWAPFTKAYVAVANGTPPFSWDVECQPALEAIQSVISGSSYYGDLTALWGQESSKNTAKPLLRADNVSFIKTIAKTFQGDGLDKILSTIDPLLWETDRFKQRAGAEVLSGLLRGSKHWPKQLSDHIWSWVSFRLDRIFAQIKPDTIGLWEGVVNTQLESRDPRRNTLLVAWILSLPLDLQSDSAFAVTKSLTMLGCFMDYVGYRNPQLGDKYFKMFLENCNVGYAEMRVNIAQHFYMIITNRWRPSYRSAEAFLEACQTTEDPLHIQRAFYLPGVLEITRQMAKWKQERLPPPRVNQSEYDKVGLTLLRWMWIAFYAPHAPLMFPYILPMLPDFICMSELSDSSELQTHSQAVMYILSAVVPPPGLVNSIVTSFVDAIKSATSWRTRLNALPALVVFFYRNLISISDVGVIMDVVINCLSDDNVEVREMASKVLSGVVRVSQRQSIIRLKNQFLSLAHKVKLPARQDPKYGDSLRTLHSAILGLCALIESFPYSVETWMPSLTDILAMHATDPPPISTTIRKCASEFKKTHQDTWHKDQLSFNEDQLQNLSTMLVGTSYYA</sequence>
<dbReference type="GeneID" id="20677303"/>
<evidence type="ECO:0000256" key="9">
    <source>
        <dbReference type="PROSITE-ProRule" id="PRU00103"/>
    </source>
</evidence>
<evidence type="ECO:0000256" key="1">
    <source>
        <dbReference type="ARBA" id="ARBA00004324"/>
    </source>
</evidence>
<dbReference type="InParanoid" id="W4KQ83"/>